<dbReference type="Pfam" id="PF05050">
    <property type="entry name" value="Methyltransf_21"/>
    <property type="match status" value="1"/>
</dbReference>
<dbReference type="EMBL" id="JAGVSJ010000045">
    <property type="protein sequence ID" value="MBX8632648.1"/>
    <property type="molecule type" value="Genomic_DNA"/>
</dbReference>
<feature type="compositionally biased region" description="Polar residues" evidence="1">
    <location>
        <begin position="13"/>
        <end position="33"/>
    </location>
</feature>
<proteinExistence type="predicted"/>
<dbReference type="SUPFAM" id="SSF53335">
    <property type="entry name" value="S-adenosyl-L-methionine-dependent methyltransferases"/>
    <property type="match status" value="1"/>
</dbReference>
<reference evidence="3" key="1">
    <citation type="submission" date="2021-04" db="EMBL/GenBank/DDBJ databases">
        <title>Genomic insights into ecological role and evolution of a novel Thermoplasmata order Candidatus Sysuiplasmatales.</title>
        <authorList>
            <person name="Yuan Y."/>
        </authorList>
    </citation>
    <scope>NUCLEOTIDE SEQUENCE</scope>
    <source>
        <strain evidence="3">YP2-bin.285</strain>
    </source>
</reference>
<feature type="domain" description="Methyltransferase FkbM" evidence="2">
    <location>
        <begin position="14"/>
        <end position="98"/>
    </location>
</feature>
<dbReference type="Gene3D" id="3.40.50.150">
    <property type="entry name" value="Vaccinia Virus protein VP39"/>
    <property type="match status" value="1"/>
</dbReference>
<dbReference type="GO" id="GO:0032259">
    <property type="term" value="P:methylation"/>
    <property type="evidence" value="ECO:0007669"/>
    <property type="project" value="UniProtKB-KW"/>
</dbReference>
<sequence>LVNGLYGAEENPAINSSSKQNETSLVETPNSNQKAKSYSLEELLNRFCKDNVVLKMDCEGCEYNILAEQDNILRKFERIQMEFHGNPHSLVTKLKKVGFKVWFERNPAIRKLGYVYAELVN</sequence>
<accession>A0A8J7YTZ5</accession>
<name>A0A8J7YTZ5_9ARCH</name>
<feature type="non-terminal residue" evidence="3">
    <location>
        <position position="1"/>
    </location>
</feature>
<dbReference type="AlphaFoldDB" id="A0A8J7YTZ5"/>
<dbReference type="NCBIfam" id="TIGR01444">
    <property type="entry name" value="fkbM_fam"/>
    <property type="match status" value="1"/>
</dbReference>
<dbReference type="InterPro" id="IPR029063">
    <property type="entry name" value="SAM-dependent_MTases_sf"/>
</dbReference>
<dbReference type="Proteomes" id="UP000716004">
    <property type="component" value="Unassembled WGS sequence"/>
</dbReference>
<feature type="region of interest" description="Disordered" evidence="1">
    <location>
        <begin position="11"/>
        <end position="33"/>
    </location>
</feature>
<protein>
    <submittedName>
        <fullName evidence="3">FkbM family methyltransferase</fullName>
    </submittedName>
</protein>
<dbReference type="GO" id="GO:0008168">
    <property type="term" value="F:methyltransferase activity"/>
    <property type="evidence" value="ECO:0007669"/>
    <property type="project" value="UniProtKB-KW"/>
</dbReference>
<evidence type="ECO:0000259" key="2">
    <source>
        <dbReference type="Pfam" id="PF05050"/>
    </source>
</evidence>
<keyword evidence="3" id="KW-0489">Methyltransferase</keyword>
<evidence type="ECO:0000256" key="1">
    <source>
        <dbReference type="SAM" id="MobiDB-lite"/>
    </source>
</evidence>
<gene>
    <name evidence="3" type="ORF">J9259_09090</name>
</gene>
<keyword evidence="3" id="KW-0808">Transferase</keyword>
<comment type="caution">
    <text evidence="3">The sequence shown here is derived from an EMBL/GenBank/DDBJ whole genome shotgun (WGS) entry which is preliminary data.</text>
</comment>
<dbReference type="InterPro" id="IPR006342">
    <property type="entry name" value="FkbM_mtfrase"/>
</dbReference>
<evidence type="ECO:0000313" key="4">
    <source>
        <dbReference type="Proteomes" id="UP000716004"/>
    </source>
</evidence>
<evidence type="ECO:0000313" key="3">
    <source>
        <dbReference type="EMBL" id="MBX8632648.1"/>
    </source>
</evidence>
<organism evidence="3 4">
    <name type="scientific">Candidatus Sysuiplasma superficiale</name>
    <dbReference type="NCBI Taxonomy" id="2823368"/>
    <lineage>
        <taxon>Archaea</taxon>
        <taxon>Methanobacteriati</taxon>
        <taxon>Thermoplasmatota</taxon>
        <taxon>Thermoplasmata</taxon>
        <taxon>Candidatus Sysuiplasmatales</taxon>
        <taxon>Candidatus Sysuiplasmataceae</taxon>
        <taxon>Candidatus Sysuiplasma</taxon>
    </lineage>
</organism>